<dbReference type="InterPro" id="IPR036291">
    <property type="entry name" value="NAD(P)-bd_dom_sf"/>
</dbReference>
<dbReference type="InterPro" id="IPR014188">
    <property type="entry name" value="Acrylyl-CoA_reductase_AcuI"/>
</dbReference>
<dbReference type="InterPro" id="IPR013149">
    <property type="entry name" value="ADH-like_C"/>
</dbReference>
<protein>
    <submittedName>
        <fullName evidence="3">NADPH:quinone reductase</fullName>
    </submittedName>
</protein>
<dbReference type="GO" id="GO:0043957">
    <property type="term" value="F:acryloyl-CoA reductase (NADPH) activity"/>
    <property type="evidence" value="ECO:0007669"/>
    <property type="project" value="TreeGrafter"/>
</dbReference>
<organism evidence="3 4">
    <name type="scientific">Lentilactobacillus curieae</name>
    <dbReference type="NCBI Taxonomy" id="1138822"/>
    <lineage>
        <taxon>Bacteria</taxon>
        <taxon>Bacillati</taxon>
        <taxon>Bacillota</taxon>
        <taxon>Bacilli</taxon>
        <taxon>Lactobacillales</taxon>
        <taxon>Lactobacillaceae</taxon>
        <taxon>Lentilactobacillus</taxon>
    </lineage>
</organism>
<evidence type="ECO:0000259" key="2">
    <source>
        <dbReference type="SMART" id="SM00829"/>
    </source>
</evidence>
<dbReference type="OrthoDB" id="9782155at2"/>
<keyword evidence="1" id="KW-0812">Transmembrane</keyword>
<keyword evidence="1" id="KW-1133">Transmembrane helix</keyword>
<dbReference type="eggNOG" id="COG0604">
    <property type="taxonomic scope" value="Bacteria"/>
</dbReference>
<dbReference type="InterPro" id="IPR051397">
    <property type="entry name" value="Zn-ADH-like_protein"/>
</dbReference>
<dbReference type="AlphaFoldDB" id="A0A1S6QGB5"/>
<dbReference type="InterPro" id="IPR020843">
    <property type="entry name" value="ER"/>
</dbReference>
<dbReference type="NCBIfam" id="TIGR02823">
    <property type="entry name" value="oxido_YhdH"/>
    <property type="match status" value="1"/>
</dbReference>
<dbReference type="CDD" id="cd05280">
    <property type="entry name" value="MDR_yhdh_yhfp"/>
    <property type="match status" value="1"/>
</dbReference>
<feature type="transmembrane region" description="Helical" evidence="1">
    <location>
        <begin position="151"/>
        <end position="170"/>
    </location>
</feature>
<dbReference type="Gene3D" id="3.40.50.720">
    <property type="entry name" value="NAD(P)-binding Rossmann-like Domain"/>
    <property type="match status" value="1"/>
</dbReference>
<dbReference type="Proteomes" id="UP000030361">
    <property type="component" value="Chromosome"/>
</dbReference>
<dbReference type="SMART" id="SM00829">
    <property type="entry name" value="PKS_ER"/>
    <property type="match status" value="1"/>
</dbReference>
<keyword evidence="4" id="KW-1185">Reference proteome</keyword>
<gene>
    <name evidence="3" type="ORF">PL11_001280</name>
</gene>
<evidence type="ECO:0000313" key="3">
    <source>
        <dbReference type="EMBL" id="AQW20639.1"/>
    </source>
</evidence>
<name>A0A1S6QGB5_9LACO</name>
<dbReference type="KEGG" id="lcu:PL11_001280"/>
<evidence type="ECO:0000256" key="1">
    <source>
        <dbReference type="SAM" id="Phobius"/>
    </source>
</evidence>
<dbReference type="EMBL" id="CP018906">
    <property type="protein sequence ID" value="AQW20639.1"/>
    <property type="molecule type" value="Genomic_DNA"/>
</dbReference>
<dbReference type="SUPFAM" id="SSF51735">
    <property type="entry name" value="NAD(P)-binding Rossmann-fold domains"/>
    <property type="match status" value="1"/>
</dbReference>
<dbReference type="SUPFAM" id="SSF50129">
    <property type="entry name" value="GroES-like"/>
    <property type="match status" value="1"/>
</dbReference>
<dbReference type="Pfam" id="PF00107">
    <property type="entry name" value="ADH_zinc_N"/>
    <property type="match status" value="1"/>
</dbReference>
<reference evidence="3 4" key="1">
    <citation type="journal article" date="2015" name="Genome Announc.">
        <title>Genome Sequence of Lactobacillus curieae CCTCC M 2011381T, a Novel Producer of Gamma-aminobutyric Acid.</title>
        <authorList>
            <person name="Wang Y."/>
            <person name="Wang Y."/>
            <person name="Lang C."/>
            <person name="Wei D."/>
            <person name="Xu P."/>
            <person name="Xie J."/>
        </authorList>
    </citation>
    <scope>NUCLEOTIDE SEQUENCE [LARGE SCALE GENOMIC DNA]</scope>
    <source>
        <strain evidence="3 4">CCTCC M 2011381</strain>
    </source>
</reference>
<keyword evidence="1" id="KW-0472">Membrane</keyword>
<dbReference type="Pfam" id="PF08240">
    <property type="entry name" value="ADH_N"/>
    <property type="match status" value="1"/>
</dbReference>
<accession>A0A1S6QGB5</accession>
<dbReference type="SMR" id="A0A1S6QGB5"/>
<sequence length="327" mass="35726">MDKFNAIVIRENNNELSFRREMIDLSSLSEGNVIVHVNYSSLNYKDMLGFQLNGGVIRNYPMIPGIDFSGEVVQSDDPDFVVGDEVVLTGYDVGMAHTGGFSEYARVPGKWLVHIPATMGMRETMIYGTAGFTAALAVDRLQRMGMNNPKARILIAGVTGGVGSVALAILKNLGYENITGMVHNGEREQIARDFGADHVITSSRLDKDQKPLTSAKYDFAIDAVGGEVTSQILPAMAYDGIVAITGNAGGNQLFTTVLPFILRAVSLVGIDSVSVDMETRNRVWNLLAREWDVTTDLRVEEISMDQIPEVVNKIKDGQHIGRTIVKI</sequence>
<dbReference type="RefSeq" id="WP_035165759.1">
    <property type="nucleotide sequence ID" value="NZ_CP018906.1"/>
</dbReference>
<feature type="domain" description="Enoyl reductase (ER)" evidence="2">
    <location>
        <begin position="11"/>
        <end position="325"/>
    </location>
</feature>
<dbReference type="PANTHER" id="PTHR43677:SF1">
    <property type="entry name" value="ACRYLYL-COA REDUCTASE ACUI-RELATED"/>
    <property type="match status" value="1"/>
</dbReference>
<dbReference type="Gene3D" id="3.90.180.10">
    <property type="entry name" value="Medium-chain alcohol dehydrogenases, catalytic domain"/>
    <property type="match status" value="1"/>
</dbReference>
<dbReference type="InterPro" id="IPR011032">
    <property type="entry name" value="GroES-like_sf"/>
</dbReference>
<proteinExistence type="predicted"/>
<dbReference type="PANTHER" id="PTHR43677">
    <property type="entry name" value="SHORT-CHAIN DEHYDROGENASE/REDUCTASE"/>
    <property type="match status" value="1"/>
</dbReference>
<dbReference type="InterPro" id="IPR013154">
    <property type="entry name" value="ADH-like_N"/>
</dbReference>
<evidence type="ECO:0000313" key="4">
    <source>
        <dbReference type="Proteomes" id="UP000030361"/>
    </source>
</evidence>